<reference evidence="3" key="1">
    <citation type="submission" date="2018-09" db="EMBL/GenBank/DDBJ databases">
        <title>The complete genome of Acinetobacter sp. strain WCHAc010005.</title>
        <authorList>
            <person name="Hu Y."/>
            <person name="Long H."/>
            <person name="Feng Y."/>
            <person name="Zong Z."/>
        </authorList>
    </citation>
    <scope>NUCLEOTIDE SEQUENCE [LARGE SCALE GENOMIC DNA]</scope>
    <source>
        <strain evidence="3">WCHAc010005</strain>
    </source>
</reference>
<feature type="transmembrane region" description="Helical" evidence="1">
    <location>
        <begin position="34"/>
        <end position="53"/>
    </location>
</feature>
<keyword evidence="1" id="KW-0472">Membrane</keyword>
<accession>A0A3B7LU87</accession>
<protein>
    <recommendedName>
        <fullName evidence="4">DUF3325 domain-containing protein</fullName>
    </recommendedName>
</protein>
<dbReference type="RefSeq" id="WP_087513418.1">
    <property type="nucleotide sequence ID" value="NZ_CP032134.1"/>
</dbReference>
<evidence type="ECO:0008006" key="4">
    <source>
        <dbReference type="Google" id="ProtNLM"/>
    </source>
</evidence>
<organism evidence="2 3">
    <name type="scientific">Acinetobacter chinensis</name>
    <dbReference type="NCBI Taxonomy" id="2004650"/>
    <lineage>
        <taxon>Bacteria</taxon>
        <taxon>Pseudomonadati</taxon>
        <taxon>Pseudomonadota</taxon>
        <taxon>Gammaproteobacteria</taxon>
        <taxon>Moraxellales</taxon>
        <taxon>Moraxellaceae</taxon>
        <taxon>Acinetobacter</taxon>
    </lineage>
</organism>
<evidence type="ECO:0000313" key="2">
    <source>
        <dbReference type="EMBL" id="AXY55971.1"/>
    </source>
</evidence>
<dbReference type="Proteomes" id="UP000263753">
    <property type="component" value="Chromosome"/>
</dbReference>
<name>A0A3B7LU87_9GAMM</name>
<proteinExistence type="predicted"/>
<dbReference type="KEGG" id="achi:CDG60_04885"/>
<keyword evidence="1" id="KW-0812">Transmembrane</keyword>
<keyword evidence="1" id="KW-1133">Transmembrane helix</keyword>
<dbReference type="EMBL" id="CP032134">
    <property type="protein sequence ID" value="AXY55971.1"/>
    <property type="molecule type" value="Genomic_DNA"/>
</dbReference>
<dbReference type="AlphaFoldDB" id="A0A3B7LU87"/>
<gene>
    <name evidence="2" type="ORF">CDG60_04885</name>
</gene>
<evidence type="ECO:0000313" key="3">
    <source>
        <dbReference type="Proteomes" id="UP000263753"/>
    </source>
</evidence>
<feature type="transmembrane region" description="Helical" evidence="1">
    <location>
        <begin position="60"/>
        <end position="79"/>
    </location>
</feature>
<sequence>MKILAFLLGFTGSLLIYLSHPNQQIFRQFLPRSYRYTGLIFILLALPVFLFVLPKLVAVCMWLMTLLVAWSFLPFIPLFKRYVPHESADSAKDST</sequence>
<evidence type="ECO:0000256" key="1">
    <source>
        <dbReference type="SAM" id="Phobius"/>
    </source>
</evidence>